<evidence type="ECO:0000313" key="1">
    <source>
        <dbReference type="EMBL" id="PIQ68693.1"/>
    </source>
</evidence>
<dbReference type="AlphaFoldDB" id="A0A2H0KDM3"/>
<protein>
    <submittedName>
        <fullName evidence="1">Uncharacterized protein</fullName>
    </submittedName>
</protein>
<proteinExistence type="predicted"/>
<sequence length="88" mass="9663">MSAHSQNKNGPRPLPSSAQALADMVLGTTREIGRDINALVLSDGRNQQTRMALERAVNHRAEVLHALREKNPKRADELVQTIKQGGVK</sequence>
<dbReference type="Proteomes" id="UP000229342">
    <property type="component" value="Unassembled WGS sequence"/>
</dbReference>
<comment type="caution">
    <text evidence="1">The sequence shown here is derived from an EMBL/GenBank/DDBJ whole genome shotgun (WGS) entry which is preliminary data.</text>
</comment>
<accession>A0A2H0KDM3</accession>
<dbReference type="EMBL" id="PCVG01000033">
    <property type="protein sequence ID" value="PIQ68693.1"/>
    <property type="molecule type" value="Genomic_DNA"/>
</dbReference>
<reference evidence="1 2" key="1">
    <citation type="submission" date="2017-09" db="EMBL/GenBank/DDBJ databases">
        <title>Depth-based differentiation of microbial function through sediment-hosted aquifers and enrichment of novel symbionts in the deep terrestrial subsurface.</title>
        <authorList>
            <person name="Probst A.J."/>
            <person name="Ladd B."/>
            <person name="Jarett J.K."/>
            <person name="Geller-Mcgrath D.E."/>
            <person name="Sieber C.M."/>
            <person name="Emerson J.B."/>
            <person name="Anantharaman K."/>
            <person name="Thomas B.C."/>
            <person name="Malmstrom R."/>
            <person name="Stieglmeier M."/>
            <person name="Klingl A."/>
            <person name="Woyke T."/>
            <person name="Ryan C.M."/>
            <person name="Banfield J.F."/>
        </authorList>
    </citation>
    <scope>NUCLEOTIDE SEQUENCE [LARGE SCALE GENOMIC DNA]</scope>
    <source>
        <strain evidence="1">CG11_big_fil_rev_8_21_14_0_20_46_11</strain>
    </source>
</reference>
<gene>
    <name evidence="1" type="ORF">COV91_02675</name>
</gene>
<evidence type="ECO:0000313" key="2">
    <source>
        <dbReference type="Proteomes" id="UP000229342"/>
    </source>
</evidence>
<name>A0A2H0KDM3_9BACT</name>
<organism evidence="1 2">
    <name type="scientific">Candidatus Taylorbacteria bacterium CG11_big_fil_rev_8_21_14_0_20_46_11</name>
    <dbReference type="NCBI Taxonomy" id="1975025"/>
    <lineage>
        <taxon>Bacteria</taxon>
        <taxon>Candidatus Tayloriibacteriota</taxon>
    </lineage>
</organism>